<protein>
    <submittedName>
        <fullName evidence="1">Uncharacterized protein</fullName>
    </submittedName>
</protein>
<reference evidence="1" key="1">
    <citation type="submission" date="2021-05" db="EMBL/GenBank/DDBJ databases">
        <authorList>
            <person name="Pan Q."/>
            <person name="Jouanno E."/>
            <person name="Zahm M."/>
            <person name="Klopp C."/>
            <person name="Cabau C."/>
            <person name="Louis A."/>
            <person name="Berthelot C."/>
            <person name="Parey E."/>
            <person name="Roest Crollius H."/>
            <person name="Montfort J."/>
            <person name="Robinson-Rechavi M."/>
            <person name="Bouchez O."/>
            <person name="Lampietro C."/>
            <person name="Lopez Roques C."/>
            <person name="Donnadieu C."/>
            <person name="Postlethwait J."/>
            <person name="Bobe J."/>
            <person name="Dillon D."/>
            <person name="Chandos A."/>
            <person name="von Hippel F."/>
            <person name="Guiguen Y."/>
        </authorList>
    </citation>
    <scope>NUCLEOTIDE SEQUENCE</scope>
    <source>
        <strain evidence="1">YG-Jan2019</strain>
    </source>
</reference>
<gene>
    <name evidence="1" type="ORF">DPEC_G00050750</name>
</gene>
<accession>A0ACC2HBY1</accession>
<name>A0ACC2HBY1_DALPE</name>
<dbReference type="EMBL" id="CM055731">
    <property type="protein sequence ID" value="KAJ8013195.1"/>
    <property type="molecule type" value="Genomic_DNA"/>
</dbReference>
<sequence length="68" mass="7509">MYSCARCPPKTPRRNPILLKSGESVGDQWSRNSASGCIFTLDVRVSQLMCLGDPHATCISAVTWRIIL</sequence>
<organism evidence="1 2">
    <name type="scientific">Dallia pectoralis</name>
    <name type="common">Alaska blackfish</name>
    <dbReference type="NCBI Taxonomy" id="75939"/>
    <lineage>
        <taxon>Eukaryota</taxon>
        <taxon>Metazoa</taxon>
        <taxon>Chordata</taxon>
        <taxon>Craniata</taxon>
        <taxon>Vertebrata</taxon>
        <taxon>Euteleostomi</taxon>
        <taxon>Actinopterygii</taxon>
        <taxon>Neopterygii</taxon>
        <taxon>Teleostei</taxon>
        <taxon>Protacanthopterygii</taxon>
        <taxon>Esociformes</taxon>
        <taxon>Umbridae</taxon>
        <taxon>Dallia</taxon>
    </lineage>
</organism>
<evidence type="ECO:0000313" key="2">
    <source>
        <dbReference type="Proteomes" id="UP001157502"/>
    </source>
</evidence>
<keyword evidence="2" id="KW-1185">Reference proteome</keyword>
<proteinExistence type="predicted"/>
<comment type="caution">
    <text evidence="1">The sequence shown here is derived from an EMBL/GenBank/DDBJ whole genome shotgun (WGS) entry which is preliminary data.</text>
</comment>
<dbReference type="Proteomes" id="UP001157502">
    <property type="component" value="Chromosome 4"/>
</dbReference>
<evidence type="ECO:0000313" key="1">
    <source>
        <dbReference type="EMBL" id="KAJ8013195.1"/>
    </source>
</evidence>